<dbReference type="EMBL" id="LR215729">
    <property type="protein sequence ID" value="VEV99466.1"/>
    <property type="molecule type" value="Genomic_DNA"/>
</dbReference>
<accession>A0A653EBT4</accession>
<dbReference type="InterPro" id="IPR011008">
    <property type="entry name" value="Dimeric_a/b-barrel"/>
</dbReference>
<keyword evidence="2" id="KW-0560">Oxidoreductase</keyword>
<dbReference type="EC" id="1.-.-.-" evidence="2"/>
<dbReference type="AlphaFoldDB" id="A0A653EBT4"/>
<dbReference type="Gene3D" id="3.30.70.100">
    <property type="match status" value="1"/>
</dbReference>
<gene>
    <name evidence="2" type="primary">ycnE</name>
    <name evidence="2" type="ORF">PMYSY11_4423</name>
</gene>
<sequence length="107" mass="12119">MTVAIFATVTVKPEHRETMEKALQLMVSHSRAEAGNQRYDLFVRADDANVFDIFEIYDDMAAVEAHRESEHYKGYRAQVGEWIAAPVEVRLSSSVNAQPYRSISAKV</sequence>
<feature type="domain" description="ABM" evidence="1">
    <location>
        <begin position="3"/>
        <end position="91"/>
    </location>
</feature>
<organism evidence="2">
    <name type="scientific">Pseudomonas marincola</name>
    <dbReference type="NCBI Taxonomy" id="437900"/>
    <lineage>
        <taxon>Bacteria</taxon>
        <taxon>Pseudomonadati</taxon>
        <taxon>Pseudomonadota</taxon>
        <taxon>Gammaproteobacteria</taxon>
        <taxon>Pseudomonadales</taxon>
        <taxon>Pseudomonadaceae</taxon>
        <taxon>Pseudomonas</taxon>
    </lineage>
</organism>
<dbReference type="GO" id="GO:0004497">
    <property type="term" value="F:monooxygenase activity"/>
    <property type="evidence" value="ECO:0007669"/>
    <property type="project" value="UniProtKB-KW"/>
</dbReference>
<dbReference type="SUPFAM" id="SSF54909">
    <property type="entry name" value="Dimeric alpha+beta barrel"/>
    <property type="match status" value="1"/>
</dbReference>
<keyword evidence="2" id="KW-0503">Monooxygenase</keyword>
<reference evidence="2" key="1">
    <citation type="submission" date="2019-02" db="EMBL/GenBank/DDBJ databases">
        <authorList>
            <consortium name="Genoscope - CEA"/>
            <person name="William W."/>
        </authorList>
    </citation>
    <scope>NUCLEOTIDE SEQUENCE [LARGE SCALE GENOMIC DNA]</scope>
    <source>
        <strain evidence="2">YSy11</strain>
    </source>
</reference>
<evidence type="ECO:0000259" key="1">
    <source>
        <dbReference type="PROSITE" id="PS51725"/>
    </source>
</evidence>
<dbReference type="InterPro" id="IPR007138">
    <property type="entry name" value="ABM_dom"/>
</dbReference>
<proteinExistence type="predicted"/>
<dbReference type="RefSeq" id="WP_150549514.1">
    <property type="nucleotide sequence ID" value="NZ_LR215729.2"/>
</dbReference>
<name>A0A653EBT4_9PSED</name>
<dbReference type="InterPro" id="IPR050744">
    <property type="entry name" value="AI-2_Isomerase_LsrG"/>
</dbReference>
<evidence type="ECO:0000313" key="2">
    <source>
        <dbReference type="EMBL" id="VEV99466.1"/>
    </source>
</evidence>
<protein>
    <submittedName>
        <fullName evidence="2">Putative monooxygenase YcnE</fullName>
        <ecNumber evidence="2">1.-.-.-</ecNumber>
    </submittedName>
</protein>
<dbReference type="Pfam" id="PF03992">
    <property type="entry name" value="ABM"/>
    <property type="match status" value="1"/>
</dbReference>
<dbReference type="PANTHER" id="PTHR33336:SF3">
    <property type="entry name" value="ABM DOMAIN-CONTAINING PROTEIN"/>
    <property type="match status" value="1"/>
</dbReference>
<dbReference type="PANTHER" id="PTHR33336">
    <property type="entry name" value="QUINOL MONOOXYGENASE YGIN-RELATED"/>
    <property type="match status" value="1"/>
</dbReference>
<dbReference type="PROSITE" id="PS51725">
    <property type="entry name" value="ABM"/>
    <property type="match status" value="1"/>
</dbReference>